<dbReference type="PANTHER" id="PTHR36847:SF1">
    <property type="entry name" value="AMIDOLIGASE ENZYME"/>
    <property type="match status" value="1"/>
</dbReference>
<evidence type="ECO:0000256" key="1">
    <source>
        <dbReference type="SAM" id="Coils"/>
    </source>
</evidence>
<evidence type="ECO:0000313" key="3">
    <source>
        <dbReference type="Proteomes" id="UP000566819"/>
    </source>
</evidence>
<sequence>MFSLTHLVHLHLQLQRYLPSHKVALQATDDSGVYSRLTNKNLFLASIIGRVASRTFEARAVVIADKEQRRTPRNPKAWQVKEDPSICPPNRIDHPRIQEAYYFLGIELVSPPYYYSLNALDIVKRSCEVLSITYRISCNESCGFHVHVGNGKKGFDIDTVTRFYATAFMFEPQIDRIHPSHRNHNLYCPRLRQQSRVALQGALDGPRPFYTGLGVILNKTKNLNDLHTAFRGSRLNYNMLNLISPHWDKKTIEFRQHESTLDPERVTNWIRFCYEEEEKREKEKEEYEKVKARFADEAQKQQEEAVWIAGGSESGSGPSYGASFSIYRERDY</sequence>
<dbReference type="Proteomes" id="UP000566819">
    <property type="component" value="Unassembled WGS sequence"/>
</dbReference>
<keyword evidence="3" id="KW-1185">Reference proteome</keyword>
<dbReference type="PANTHER" id="PTHR36847">
    <property type="entry name" value="AMIDOLIGASE ENZYME"/>
    <property type="match status" value="1"/>
</dbReference>
<organism evidence="2 3">
    <name type="scientific">Cudoniella acicularis</name>
    <dbReference type="NCBI Taxonomy" id="354080"/>
    <lineage>
        <taxon>Eukaryota</taxon>
        <taxon>Fungi</taxon>
        <taxon>Dikarya</taxon>
        <taxon>Ascomycota</taxon>
        <taxon>Pezizomycotina</taxon>
        <taxon>Leotiomycetes</taxon>
        <taxon>Helotiales</taxon>
        <taxon>Tricladiaceae</taxon>
        <taxon>Cudoniella</taxon>
    </lineage>
</organism>
<evidence type="ECO:0008006" key="4">
    <source>
        <dbReference type="Google" id="ProtNLM"/>
    </source>
</evidence>
<keyword evidence="1" id="KW-0175">Coiled coil</keyword>
<feature type="coiled-coil region" evidence="1">
    <location>
        <begin position="273"/>
        <end position="304"/>
    </location>
</feature>
<protein>
    <recommendedName>
        <fullName evidence="4">Amidoligase enzyme-domain-containing protein</fullName>
    </recommendedName>
</protein>
<comment type="caution">
    <text evidence="2">The sequence shown here is derived from an EMBL/GenBank/DDBJ whole genome shotgun (WGS) entry which is preliminary data.</text>
</comment>
<name>A0A8H4RUF4_9HELO</name>
<dbReference type="Pfam" id="PF12224">
    <property type="entry name" value="Amidoligase_2"/>
    <property type="match status" value="1"/>
</dbReference>
<gene>
    <name evidence="2" type="ORF">G7Y89_g2949</name>
</gene>
<dbReference type="InterPro" id="IPR022025">
    <property type="entry name" value="Amidoligase_2"/>
</dbReference>
<dbReference type="AlphaFoldDB" id="A0A8H4RUF4"/>
<accession>A0A8H4RUF4</accession>
<dbReference type="EMBL" id="JAAMPI010000138">
    <property type="protein sequence ID" value="KAF4635154.1"/>
    <property type="molecule type" value="Genomic_DNA"/>
</dbReference>
<reference evidence="2 3" key="1">
    <citation type="submission" date="2020-03" db="EMBL/GenBank/DDBJ databases">
        <title>Draft Genome Sequence of Cudoniella acicularis.</title>
        <authorList>
            <person name="Buettner E."/>
            <person name="Kellner H."/>
        </authorList>
    </citation>
    <scope>NUCLEOTIDE SEQUENCE [LARGE SCALE GENOMIC DNA]</scope>
    <source>
        <strain evidence="2 3">DSM 108380</strain>
    </source>
</reference>
<proteinExistence type="predicted"/>
<evidence type="ECO:0000313" key="2">
    <source>
        <dbReference type="EMBL" id="KAF4635154.1"/>
    </source>
</evidence>
<dbReference type="OrthoDB" id="412402at2759"/>